<organism evidence="2 3">
    <name type="scientific">Porites lobata</name>
    <dbReference type="NCBI Taxonomy" id="104759"/>
    <lineage>
        <taxon>Eukaryota</taxon>
        <taxon>Metazoa</taxon>
        <taxon>Cnidaria</taxon>
        <taxon>Anthozoa</taxon>
        <taxon>Hexacorallia</taxon>
        <taxon>Scleractinia</taxon>
        <taxon>Fungiina</taxon>
        <taxon>Poritidae</taxon>
        <taxon>Porites</taxon>
    </lineage>
</organism>
<sequence>MKRKIDLVEEEEHESEHEESESSGDESEDKEPRIKEEPRIKDVLSHLSRAVPEKRASDLLHSMAASKDILFWTPSGQLLRNKRTIPVTNIAELVEYVLLPYNNEVTKPRALNTFLDGLAELGIDKGLIKNKKLLSDLIEKEKGYQNVEHTSDNESNNEESSSDIENQEEEEEVASENGAEAEGIQESDNDTENDSQEIESSNPETSTTFHSKSPCEHCENSNVYGTLIMKCPKCLWHDYYKICPICDHQIPEGRHYMKQGFLRCHDCGPVTHKNAKTLETNFYPP</sequence>
<feature type="compositionally biased region" description="Polar residues" evidence="1">
    <location>
        <begin position="198"/>
        <end position="211"/>
    </location>
</feature>
<evidence type="ECO:0000313" key="3">
    <source>
        <dbReference type="Proteomes" id="UP001159405"/>
    </source>
</evidence>
<proteinExistence type="predicted"/>
<feature type="region of interest" description="Disordered" evidence="1">
    <location>
        <begin position="1"/>
        <end position="39"/>
    </location>
</feature>
<keyword evidence="3" id="KW-1185">Reference proteome</keyword>
<protein>
    <submittedName>
        <fullName evidence="2">Uncharacterized protein</fullName>
    </submittedName>
</protein>
<feature type="compositionally biased region" description="Basic and acidic residues" evidence="1">
    <location>
        <begin position="30"/>
        <end position="39"/>
    </location>
</feature>
<feature type="compositionally biased region" description="Acidic residues" evidence="1">
    <location>
        <begin position="8"/>
        <end position="29"/>
    </location>
</feature>
<dbReference type="EMBL" id="CALNXK010000423">
    <property type="protein sequence ID" value="CAH3185358.1"/>
    <property type="molecule type" value="Genomic_DNA"/>
</dbReference>
<name>A0ABN8S6L3_9CNID</name>
<evidence type="ECO:0000256" key="1">
    <source>
        <dbReference type="SAM" id="MobiDB-lite"/>
    </source>
</evidence>
<comment type="caution">
    <text evidence="2">The sequence shown here is derived from an EMBL/GenBank/DDBJ whole genome shotgun (WGS) entry which is preliminary data.</text>
</comment>
<evidence type="ECO:0000313" key="2">
    <source>
        <dbReference type="EMBL" id="CAH3185358.1"/>
    </source>
</evidence>
<dbReference type="Proteomes" id="UP001159405">
    <property type="component" value="Unassembled WGS sequence"/>
</dbReference>
<accession>A0ABN8S6L3</accession>
<feature type="compositionally biased region" description="Acidic residues" evidence="1">
    <location>
        <begin position="183"/>
        <end position="197"/>
    </location>
</feature>
<gene>
    <name evidence="2" type="ORF">PLOB_00032565</name>
</gene>
<feature type="compositionally biased region" description="Acidic residues" evidence="1">
    <location>
        <begin position="155"/>
        <end position="174"/>
    </location>
</feature>
<reference evidence="2 3" key="1">
    <citation type="submission" date="2022-05" db="EMBL/GenBank/DDBJ databases">
        <authorList>
            <consortium name="Genoscope - CEA"/>
            <person name="William W."/>
        </authorList>
    </citation>
    <scope>NUCLEOTIDE SEQUENCE [LARGE SCALE GENOMIC DNA]</scope>
</reference>
<feature type="region of interest" description="Disordered" evidence="1">
    <location>
        <begin position="144"/>
        <end position="216"/>
    </location>
</feature>